<dbReference type="EMBL" id="ML208263">
    <property type="protein sequence ID" value="TFK75299.1"/>
    <property type="molecule type" value="Genomic_DNA"/>
</dbReference>
<sequence length="670" mass="74172">MTFTVQNPIWKPLAPAFTNVEIVRREINRKNPGLNLRDYHDLHRYSVTNDQFWMDLWEHLGVIYSIPPLKVLESGSHPQTPTWFPGARLNYAENILRYNNDSVACTCVDESGAAANYTFRQLRSLVAEMAAALKVHGLAPGDRVAAIVTNSVNAISIALATASIGGIYTSTAPDMGVKGILDRYRQIRPKFIFVETEVLYAGKTINLRSKARDVVSDLCMHGLKFAVLLPSRVSSIEISDIKHSIPLSQFLASSDKRPLEFAQLPFDHPLFILYTSGTTGPPKCIIHRVGGILVQTMKDASFCFGVGFNDTLLQYTTAGWMMWNFMLAALPLGARLVVYDGSPFHPSITSFLEVVTSQSVSVLGVSPRFLSVLQGQEPRLIRPSGFEALRTVAVGGAVLSPILHSWTQQAFGANTRVMTAMGGTDICTSFVTSVLSLPVYAGEIPCKTLGIKVEVFDTAGSNIEHTGQAGELVCTRPHPSIPLGFWGDNSGEKFIQTYFSTFRDAWRQGDFIVVNPHTKGLIIQGRSDGVLNPRGIRFGSGEIYALLEQFHPTIDDYICVGQHRSQDQDERVLLFIKMASNKILSNALVRRIRETIRTGLTPRHVPEYIIQVKDIPYTTNGKKIEVAIKQIISGEKIAASGAVANPEAFEEYYQFVDIEQFRERSARSKL</sequence>
<protein>
    <submittedName>
        <fullName evidence="1">Acetoacetate-CoA ligase</fullName>
    </submittedName>
</protein>
<keyword evidence="1" id="KW-0436">Ligase</keyword>
<gene>
    <name evidence="1" type="ORF">BDN72DRAFT_810816</name>
</gene>
<accession>A0ACD3BCD3</accession>
<evidence type="ECO:0000313" key="1">
    <source>
        <dbReference type="EMBL" id="TFK75299.1"/>
    </source>
</evidence>
<reference evidence="1 2" key="1">
    <citation type="journal article" date="2019" name="Nat. Ecol. Evol.">
        <title>Megaphylogeny resolves global patterns of mushroom evolution.</title>
        <authorList>
            <person name="Varga T."/>
            <person name="Krizsan K."/>
            <person name="Foldi C."/>
            <person name="Dima B."/>
            <person name="Sanchez-Garcia M."/>
            <person name="Sanchez-Ramirez S."/>
            <person name="Szollosi G.J."/>
            <person name="Szarkandi J.G."/>
            <person name="Papp V."/>
            <person name="Albert L."/>
            <person name="Andreopoulos W."/>
            <person name="Angelini C."/>
            <person name="Antonin V."/>
            <person name="Barry K.W."/>
            <person name="Bougher N.L."/>
            <person name="Buchanan P."/>
            <person name="Buyck B."/>
            <person name="Bense V."/>
            <person name="Catcheside P."/>
            <person name="Chovatia M."/>
            <person name="Cooper J."/>
            <person name="Damon W."/>
            <person name="Desjardin D."/>
            <person name="Finy P."/>
            <person name="Geml J."/>
            <person name="Haridas S."/>
            <person name="Hughes K."/>
            <person name="Justo A."/>
            <person name="Karasinski D."/>
            <person name="Kautmanova I."/>
            <person name="Kiss B."/>
            <person name="Kocsube S."/>
            <person name="Kotiranta H."/>
            <person name="LaButti K.M."/>
            <person name="Lechner B.E."/>
            <person name="Liimatainen K."/>
            <person name="Lipzen A."/>
            <person name="Lukacs Z."/>
            <person name="Mihaltcheva S."/>
            <person name="Morgado L.N."/>
            <person name="Niskanen T."/>
            <person name="Noordeloos M.E."/>
            <person name="Ohm R.A."/>
            <person name="Ortiz-Santana B."/>
            <person name="Ovrebo C."/>
            <person name="Racz N."/>
            <person name="Riley R."/>
            <person name="Savchenko A."/>
            <person name="Shiryaev A."/>
            <person name="Soop K."/>
            <person name="Spirin V."/>
            <person name="Szebenyi C."/>
            <person name="Tomsovsky M."/>
            <person name="Tulloss R.E."/>
            <person name="Uehling J."/>
            <person name="Grigoriev I.V."/>
            <person name="Vagvolgyi C."/>
            <person name="Papp T."/>
            <person name="Martin F.M."/>
            <person name="Miettinen O."/>
            <person name="Hibbett D.S."/>
            <person name="Nagy L.G."/>
        </authorList>
    </citation>
    <scope>NUCLEOTIDE SEQUENCE [LARGE SCALE GENOMIC DNA]</scope>
    <source>
        <strain evidence="1 2">NL-1719</strain>
    </source>
</reference>
<evidence type="ECO:0000313" key="2">
    <source>
        <dbReference type="Proteomes" id="UP000308600"/>
    </source>
</evidence>
<dbReference type="Proteomes" id="UP000308600">
    <property type="component" value="Unassembled WGS sequence"/>
</dbReference>
<keyword evidence="2" id="KW-1185">Reference proteome</keyword>
<name>A0ACD3BCD3_9AGAR</name>
<proteinExistence type="predicted"/>
<organism evidence="1 2">
    <name type="scientific">Pluteus cervinus</name>
    <dbReference type="NCBI Taxonomy" id="181527"/>
    <lineage>
        <taxon>Eukaryota</taxon>
        <taxon>Fungi</taxon>
        <taxon>Dikarya</taxon>
        <taxon>Basidiomycota</taxon>
        <taxon>Agaricomycotina</taxon>
        <taxon>Agaricomycetes</taxon>
        <taxon>Agaricomycetidae</taxon>
        <taxon>Agaricales</taxon>
        <taxon>Pluteineae</taxon>
        <taxon>Pluteaceae</taxon>
        <taxon>Pluteus</taxon>
    </lineage>
</organism>